<proteinExistence type="predicted"/>
<name>A0ABT0U5K2_9BACT</name>
<comment type="caution">
    <text evidence="1">The sequence shown here is derived from an EMBL/GenBank/DDBJ whole genome shotgun (WGS) entry which is preliminary data.</text>
</comment>
<sequence>MRYLTLPIIVAISLVGCGQKAQSWESELFSLENANKITLVYSSILLDGGTTTLYAIADSGQRCSVRLNQHVIETSADPARLFFNDELVEVRSEEERRILDLLKEADIHPLTPESVRQILASPAGSKVELEMFAVDASDTIIAQLRDSVVTFVESDEYASVALNDLPET</sequence>
<dbReference type="EMBL" id="JAMQBK010000042">
    <property type="protein sequence ID" value="MCM2372194.1"/>
    <property type="molecule type" value="Genomic_DNA"/>
</dbReference>
<organism evidence="1 2">
    <name type="scientific">Aporhodopirellula aestuarii</name>
    <dbReference type="NCBI Taxonomy" id="2950107"/>
    <lineage>
        <taxon>Bacteria</taxon>
        <taxon>Pseudomonadati</taxon>
        <taxon>Planctomycetota</taxon>
        <taxon>Planctomycetia</taxon>
        <taxon>Pirellulales</taxon>
        <taxon>Pirellulaceae</taxon>
        <taxon>Aporhodopirellula</taxon>
    </lineage>
</organism>
<reference evidence="1 2" key="1">
    <citation type="journal article" date="2022" name="Syst. Appl. Microbiol.">
        <title>Rhodopirellula aestuarii sp. nov., a novel member of the genus Rhodopirellula isolated from brackish sediments collected in the Tagus River estuary, Portugal.</title>
        <authorList>
            <person name="Vitorino I.R."/>
            <person name="Klimek D."/>
            <person name="Calusinska M."/>
            <person name="Lobo-da-Cunha A."/>
            <person name="Vasconcelos V."/>
            <person name="Lage O.M."/>
        </authorList>
    </citation>
    <scope>NUCLEOTIDE SEQUENCE [LARGE SCALE GENOMIC DNA]</scope>
    <source>
        <strain evidence="1 2">ICT_H3.1</strain>
    </source>
</reference>
<accession>A0ABT0U5K2</accession>
<evidence type="ECO:0000313" key="1">
    <source>
        <dbReference type="EMBL" id="MCM2372194.1"/>
    </source>
</evidence>
<keyword evidence="2" id="KW-1185">Reference proteome</keyword>
<evidence type="ECO:0000313" key="2">
    <source>
        <dbReference type="Proteomes" id="UP001202961"/>
    </source>
</evidence>
<dbReference type="RefSeq" id="WP_250929827.1">
    <property type="nucleotide sequence ID" value="NZ_JAMQBK010000042.1"/>
</dbReference>
<dbReference type="Proteomes" id="UP001202961">
    <property type="component" value="Unassembled WGS sequence"/>
</dbReference>
<gene>
    <name evidence="1" type="ORF">NB063_16430</name>
</gene>
<dbReference type="PROSITE" id="PS51257">
    <property type="entry name" value="PROKAR_LIPOPROTEIN"/>
    <property type="match status" value="1"/>
</dbReference>
<protein>
    <submittedName>
        <fullName evidence="1">Uncharacterized protein</fullName>
    </submittedName>
</protein>